<dbReference type="InterPro" id="IPR025245">
    <property type="entry name" value="DUF4197"/>
</dbReference>
<gene>
    <name evidence="2" type="ORF">ETSY1_00495</name>
</gene>
<dbReference type="PATRIC" id="fig|1429438.4.peg.287"/>
<evidence type="ECO:0000313" key="3">
    <source>
        <dbReference type="Proteomes" id="UP000019141"/>
    </source>
</evidence>
<organism evidence="2 3">
    <name type="scientific">Entotheonella factor</name>
    <dbReference type="NCBI Taxonomy" id="1429438"/>
    <lineage>
        <taxon>Bacteria</taxon>
        <taxon>Pseudomonadati</taxon>
        <taxon>Nitrospinota/Tectimicrobiota group</taxon>
        <taxon>Candidatus Tectimicrobiota</taxon>
        <taxon>Candidatus Entotheonellia</taxon>
        <taxon>Candidatus Entotheonellales</taxon>
        <taxon>Candidatus Entotheonellaceae</taxon>
        <taxon>Candidatus Entotheonella</taxon>
    </lineage>
</organism>
<reference evidence="2 3" key="1">
    <citation type="journal article" date="2014" name="Nature">
        <title>An environmental bacterial taxon with a large and distinct metabolic repertoire.</title>
        <authorList>
            <person name="Wilson M.C."/>
            <person name="Mori T."/>
            <person name="Ruckert C."/>
            <person name="Uria A.R."/>
            <person name="Helf M.J."/>
            <person name="Takada K."/>
            <person name="Gernert C."/>
            <person name="Steffens U.A."/>
            <person name="Heycke N."/>
            <person name="Schmitt S."/>
            <person name="Rinke C."/>
            <person name="Helfrich E.J."/>
            <person name="Brachmann A.O."/>
            <person name="Gurgui C."/>
            <person name="Wakimoto T."/>
            <person name="Kracht M."/>
            <person name="Crusemann M."/>
            <person name="Hentschel U."/>
            <person name="Abe I."/>
            <person name="Matsunaga S."/>
            <person name="Kalinowski J."/>
            <person name="Takeyama H."/>
            <person name="Piel J."/>
        </authorList>
    </citation>
    <scope>NUCLEOTIDE SEQUENCE [LARGE SCALE GENOMIC DNA]</scope>
    <source>
        <strain evidence="3">TSY1</strain>
    </source>
</reference>
<dbReference type="HOGENOM" id="CLU_085032_1_0_7"/>
<evidence type="ECO:0000256" key="1">
    <source>
        <dbReference type="SAM" id="SignalP"/>
    </source>
</evidence>
<dbReference type="Proteomes" id="UP000019141">
    <property type="component" value="Unassembled WGS sequence"/>
</dbReference>
<dbReference type="AlphaFoldDB" id="W4LZ27"/>
<keyword evidence="3" id="KW-1185">Reference proteome</keyword>
<comment type="caution">
    <text evidence="2">The sequence shown here is derived from an EMBL/GenBank/DDBJ whole genome shotgun (WGS) entry which is preliminary data.</text>
</comment>
<evidence type="ECO:0008006" key="4">
    <source>
        <dbReference type="Google" id="ProtNLM"/>
    </source>
</evidence>
<proteinExistence type="predicted"/>
<accession>W4LZ27</accession>
<sequence length="245" mass="26480">MRYAKTAFILFLLSSLFSHVAEAQLPKALDVIKKIGEQTTGSSTSASGSEITQGLKEALRIGTENAVANTGRPDGFLGNALIKILLPKKFQAVEKGLRFAGQGAKVDEFITSMNRAAEQATPKAKSIFVNAITSMTIDDAKGLLNGGDTAATEFFKAKTSDKLYQTFRPVIDNSMNKLGTVQRYNALLGQANKLPLVKAQSLDVGDYVTNKSLDGLFLMVAEEEKKIRTNPTARVTDLLKNVFGK</sequence>
<protein>
    <recommendedName>
        <fullName evidence="4">DUF4197 domain-containing protein</fullName>
    </recommendedName>
</protein>
<dbReference type="EMBL" id="AZHW01000061">
    <property type="protein sequence ID" value="ETX03324.1"/>
    <property type="molecule type" value="Genomic_DNA"/>
</dbReference>
<feature type="chain" id="PRO_5004846187" description="DUF4197 domain-containing protein" evidence="1">
    <location>
        <begin position="24"/>
        <end position="245"/>
    </location>
</feature>
<name>W4LZ27_ENTF1</name>
<feature type="signal peptide" evidence="1">
    <location>
        <begin position="1"/>
        <end position="23"/>
    </location>
</feature>
<dbReference type="Pfam" id="PF13852">
    <property type="entry name" value="DUF4197"/>
    <property type="match status" value="1"/>
</dbReference>
<evidence type="ECO:0000313" key="2">
    <source>
        <dbReference type="EMBL" id="ETX03324.1"/>
    </source>
</evidence>
<keyword evidence="1" id="KW-0732">Signal</keyword>